<feature type="transmembrane region" description="Helical" evidence="1">
    <location>
        <begin position="120"/>
        <end position="143"/>
    </location>
</feature>
<protein>
    <submittedName>
        <fullName evidence="4">Helix-turn-helix protein</fullName>
    </submittedName>
</protein>
<feature type="transmembrane region" description="Helical" evidence="1">
    <location>
        <begin position="149"/>
        <end position="167"/>
    </location>
</feature>
<reference evidence="4 6" key="2">
    <citation type="submission" date="2019-03" db="EMBL/GenBank/DDBJ databases">
        <title>Genomic Encyclopedia of Type Strains, Phase IV (KMG-IV): sequencing the most valuable type-strain genomes for metagenomic binning, comparative biology and taxonomic classification.</title>
        <authorList>
            <person name="Goeker M."/>
        </authorList>
    </citation>
    <scope>NUCLEOTIDE SEQUENCE [LARGE SCALE GENOMIC DNA]</scope>
    <source>
        <strain evidence="4 6">DSM 20580</strain>
    </source>
</reference>
<dbReference type="RefSeq" id="WP_109348396.1">
    <property type="nucleotide sequence ID" value="NZ_QFVS01000002.1"/>
</dbReference>
<dbReference type="GO" id="GO:0003677">
    <property type="term" value="F:DNA binding"/>
    <property type="evidence" value="ECO:0007669"/>
    <property type="project" value="InterPro"/>
</dbReference>
<dbReference type="AlphaFoldDB" id="A0A8B4QCY2"/>
<sequence>MASSSRESAISKWESGKSYPDITLVPEICKALDVSEHELIRGANDTEFREMKKHATLHRKVSERFYWGFTGTYILALIICLICDIAINKGLTFSPIVFGGLLVAFTFIPTATRFTEQHKLAVFTLSTFASISLLLGICCFIYEQNWWGIATMGTLLGYIVLFSPYLLKRYAIRKYNVALYFFMTYSSLFILLFIIGVTNGYDMKPGYLITLFTMIPFIIMSIMHMTSVNGWFKASVNTLFMSISLYSIQYILTLTLGENENSSYKVNFSDWPNHVNANVFLLILIIGIILSIVFFIVGIKQKHRR</sequence>
<dbReference type="EMBL" id="UGNP01000001">
    <property type="protein sequence ID" value="STX10576.1"/>
    <property type="molecule type" value="Genomic_DNA"/>
</dbReference>
<evidence type="ECO:0000313" key="6">
    <source>
        <dbReference type="Proteomes" id="UP000294641"/>
    </source>
</evidence>
<evidence type="ECO:0000313" key="3">
    <source>
        <dbReference type="EMBL" id="STX10576.1"/>
    </source>
</evidence>
<feature type="transmembrane region" description="Helical" evidence="1">
    <location>
        <begin position="238"/>
        <end position="257"/>
    </location>
</feature>
<dbReference type="PROSITE" id="PS50943">
    <property type="entry name" value="HTH_CROC1"/>
    <property type="match status" value="1"/>
</dbReference>
<keyword evidence="1" id="KW-1133">Transmembrane helix</keyword>
<dbReference type="Pfam" id="PF01381">
    <property type="entry name" value="HTH_3"/>
    <property type="match status" value="1"/>
</dbReference>
<dbReference type="Gene3D" id="1.10.260.40">
    <property type="entry name" value="lambda repressor-like DNA-binding domains"/>
    <property type="match status" value="1"/>
</dbReference>
<keyword evidence="6" id="KW-1185">Reference proteome</keyword>
<feature type="domain" description="HTH cro/C1-type" evidence="2">
    <location>
        <begin position="8"/>
        <end position="39"/>
    </location>
</feature>
<dbReference type="CDD" id="cd00093">
    <property type="entry name" value="HTH_XRE"/>
    <property type="match status" value="1"/>
</dbReference>
<evidence type="ECO:0000313" key="4">
    <source>
        <dbReference type="EMBL" id="TDR43324.1"/>
    </source>
</evidence>
<accession>A0A8B4QCY2</accession>
<dbReference type="OrthoDB" id="9812495at2"/>
<feature type="transmembrane region" description="Helical" evidence="1">
    <location>
        <begin position="179"/>
        <end position="201"/>
    </location>
</feature>
<organism evidence="3 5">
    <name type="scientific">Kurthia zopfii</name>
    <dbReference type="NCBI Taxonomy" id="1650"/>
    <lineage>
        <taxon>Bacteria</taxon>
        <taxon>Bacillati</taxon>
        <taxon>Bacillota</taxon>
        <taxon>Bacilli</taxon>
        <taxon>Bacillales</taxon>
        <taxon>Caryophanaceae</taxon>
        <taxon>Kurthia</taxon>
    </lineage>
</organism>
<proteinExistence type="predicted"/>
<evidence type="ECO:0000313" key="5">
    <source>
        <dbReference type="Proteomes" id="UP000254330"/>
    </source>
</evidence>
<gene>
    <name evidence="4" type="ORF">DFR61_1021</name>
    <name evidence="3" type="ORF">NCTC10597_02324</name>
</gene>
<keyword evidence="1" id="KW-0812">Transmembrane</keyword>
<feature type="transmembrane region" description="Helical" evidence="1">
    <location>
        <begin position="277"/>
        <end position="299"/>
    </location>
</feature>
<dbReference type="SUPFAM" id="SSF47413">
    <property type="entry name" value="lambda repressor-like DNA-binding domains"/>
    <property type="match status" value="1"/>
</dbReference>
<feature type="transmembrane region" description="Helical" evidence="1">
    <location>
        <begin position="207"/>
        <end position="226"/>
    </location>
</feature>
<reference evidence="3 5" key="1">
    <citation type="submission" date="2018-06" db="EMBL/GenBank/DDBJ databases">
        <authorList>
            <consortium name="Pathogen Informatics"/>
            <person name="Doyle S."/>
        </authorList>
    </citation>
    <scope>NUCLEOTIDE SEQUENCE [LARGE SCALE GENOMIC DNA]</scope>
    <source>
        <strain evidence="3 5">NCTC10597</strain>
    </source>
</reference>
<dbReference type="Proteomes" id="UP000294641">
    <property type="component" value="Unassembled WGS sequence"/>
</dbReference>
<evidence type="ECO:0000256" key="1">
    <source>
        <dbReference type="SAM" id="Phobius"/>
    </source>
</evidence>
<dbReference type="InterPro" id="IPR010982">
    <property type="entry name" value="Lambda_DNA-bd_dom_sf"/>
</dbReference>
<dbReference type="InterPro" id="IPR001387">
    <property type="entry name" value="Cro/C1-type_HTH"/>
</dbReference>
<dbReference type="Proteomes" id="UP000254330">
    <property type="component" value="Unassembled WGS sequence"/>
</dbReference>
<comment type="caution">
    <text evidence="3">The sequence shown here is derived from an EMBL/GenBank/DDBJ whole genome shotgun (WGS) entry which is preliminary data.</text>
</comment>
<name>A0A8B4QCY2_9BACL</name>
<feature type="transmembrane region" description="Helical" evidence="1">
    <location>
        <begin position="65"/>
        <end position="87"/>
    </location>
</feature>
<keyword evidence="1" id="KW-0472">Membrane</keyword>
<dbReference type="EMBL" id="SNZG01000002">
    <property type="protein sequence ID" value="TDR43324.1"/>
    <property type="molecule type" value="Genomic_DNA"/>
</dbReference>
<evidence type="ECO:0000259" key="2">
    <source>
        <dbReference type="PROSITE" id="PS50943"/>
    </source>
</evidence>
<feature type="transmembrane region" description="Helical" evidence="1">
    <location>
        <begin position="93"/>
        <end position="111"/>
    </location>
</feature>